<evidence type="ECO:0000313" key="1">
    <source>
        <dbReference type="EMBL" id="KKN12241.1"/>
    </source>
</evidence>
<protein>
    <submittedName>
        <fullName evidence="1">Uncharacterized protein</fullName>
    </submittedName>
</protein>
<reference evidence="1" key="1">
    <citation type="journal article" date="2015" name="Nature">
        <title>Complex archaea that bridge the gap between prokaryotes and eukaryotes.</title>
        <authorList>
            <person name="Spang A."/>
            <person name="Saw J.H."/>
            <person name="Jorgensen S.L."/>
            <person name="Zaremba-Niedzwiedzka K."/>
            <person name="Martijn J."/>
            <person name="Lind A.E."/>
            <person name="van Eijk R."/>
            <person name="Schleper C."/>
            <person name="Guy L."/>
            <person name="Ettema T.J."/>
        </authorList>
    </citation>
    <scope>NUCLEOTIDE SEQUENCE</scope>
</reference>
<comment type="caution">
    <text evidence="1">The sequence shown here is derived from an EMBL/GenBank/DDBJ whole genome shotgun (WGS) entry which is preliminary data.</text>
</comment>
<name>A0A0F9QGD0_9ZZZZ</name>
<dbReference type="EMBL" id="LAZR01004052">
    <property type="protein sequence ID" value="KKN12241.1"/>
    <property type="molecule type" value="Genomic_DNA"/>
</dbReference>
<sequence length="72" mass="8364">MCYPFSQQHEAAERNAMRRWLRKQGLDPVTMGQEPNDTQKLMIQVQRAGGDFEKLMAEGRAKVDARRKEAEK</sequence>
<proteinExistence type="predicted"/>
<gene>
    <name evidence="1" type="ORF">LCGC14_1018580</name>
</gene>
<accession>A0A0F9QGD0</accession>
<organism evidence="1">
    <name type="scientific">marine sediment metagenome</name>
    <dbReference type="NCBI Taxonomy" id="412755"/>
    <lineage>
        <taxon>unclassified sequences</taxon>
        <taxon>metagenomes</taxon>
        <taxon>ecological metagenomes</taxon>
    </lineage>
</organism>
<dbReference type="AlphaFoldDB" id="A0A0F9QGD0"/>